<organism evidence="1 2">
    <name type="scientific">Fructobacillus evanidus</name>
    <dbReference type="NCBI Taxonomy" id="3064281"/>
    <lineage>
        <taxon>Bacteria</taxon>
        <taxon>Bacillati</taxon>
        <taxon>Bacillota</taxon>
        <taxon>Bacilli</taxon>
        <taxon>Lactobacillales</taxon>
        <taxon>Lactobacillaceae</taxon>
        <taxon>Fructobacillus</taxon>
    </lineage>
</organism>
<dbReference type="EMBL" id="CAUZMB010000007">
    <property type="protein sequence ID" value="CAK1248708.1"/>
    <property type="molecule type" value="Genomic_DNA"/>
</dbReference>
<proteinExistence type="predicted"/>
<sequence>MILFYRNKKNEVPLKNFEIFHYFLFLLLFQIRINDFISKSLINQQKHF</sequence>
<accession>A0ABM9MYC3</accession>
<gene>
    <name evidence="1" type="ORF">R55214_HHFBAMCI_01194</name>
</gene>
<reference evidence="1 2" key="1">
    <citation type="submission" date="2023-10" db="EMBL/GenBank/DDBJ databases">
        <authorList>
            <person name="Botero Cardona J."/>
        </authorList>
    </citation>
    <scope>NUCLEOTIDE SEQUENCE [LARGE SCALE GENOMIC DNA]</scope>
    <source>
        <strain evidence="1 2">R-55214</strain>
    </source>
</reference>
<dbReference type="Proteomes" id="UP001314166">
    <property type="component" value="Unassembled WGS sequence"/>
</dbReference>
<evidence type="ECO:0000313" key="1">
    <source>
        <dbReference type="EMBL" id="CAK1248708.1"/>
    </source>
</evidence>
<evidence type="ECO:0000313" key="2">
    <source>
        <dbReference type="Proteomes" id="UP001314166"/>
    </source>
</evidence>
<protein>
    <submittedName>
        <fullName evidence="1">Uncharacterized protein</fullName>
    </submittedName>
</protein>
<comment type="caution">
    <text evidence="1">The sequence shown here is derived from an EMBL/GenBank/DDBJ whole genome shotgun (WGS) entry which is preliminary data.</text>
</comment>
<keyword evidence="2" id="KW-1185">Reference proteome</keyword>
<name>A0ABM9MYC3_9LACO</name>